<sequence length="169" mass="19243">MATPDDPGWDTRPYLPLLERLRPGARLYFRLTANPTYSTFNRGTRGTRTAHTTPTHQLRWLLDRAPAAGFIIPALPHPEQPEHHQVNVLAARRLDFPRRHGDRRPAHVRIHTVTYEGHLEITDPTALHRTLTHGLGRAKSYGCGLLTVAPTRADREARDSIQRREEAHP</sequence>
<dbReference type="EMBL" id="VOKX01000106">
    <property type="protein sequence ID" value="KAB7835802.1"/>
    <property type="molecule type" value="Genomic_DNA"/>
</dbReference>
<dbReference type="OrthoDB" id="9795689at2"/>
<name>A0A5N5W1N4_STRMB</name>
<dbReference type="SUPFAM" id="SSF117987">
    <property type="entry name" value="CRISPR-associated protein"/>
    <property type="match status" value="1"/>
</dbReference>
<evidence type="ECO:0000313" key="1">
    <source>
        <dbReference type="EMBL" id="KAB7835802.1"/>
    </source>
</evidence>
<dbReference type="AlphaFoldDB" id="A0A5N5W1N4"/>
<organism evidence="1 2">
    <name type="scientific">Streptomyces mobaraensis</name>
    <name type="common">Streptoverticillium mobaraense</name>
    <dbReference type="NCBI Taxonomy" id="35621"/>
    <lineage>
        <taxon>Bacteria</taxon>
        <taxon>Bacillati</taxon>
        <taxon>Actinomycetota</taxon>
        <taxon>Actinomycetes</taxon>
        <taxon>Kitasatosporales</taxon>
        <taxon>Streptomycetaceae</taxon>
        <taxon>Streptomyces</taxon>
    </lineage>
</organism>
<dbReference type="Pfam" id="PF08798">
    <property type="entry name" value="CRISPR_assoc"/>
    <property type="match status" value="1"/>
</dbReference>
<protein>
    <submittedName>
        <fullName evidence="1">Type I-E CRISPR-associated protein Cas6/Cse3/CasE</fullName>
    </submittedName>
</protein>
<comment type="caution">
    <text evidence="1">The sequence shown here is derived from an EMBL/GenBank/DDBJ whole genome shotgun (WGS) entry which is preliminary data.</text>
</comment>
<accession>A0A5N5W1N4</accession>
<dbReference type="Gene3D" id="3.30.70.1210">
    <property type="entry name" value="Crispr-associated protein, domain 2"/>
    <property type="match status" value="1"/>
</dbReference>
<gene>
    <name evidence="1" type="primary">cas6e</name>
    <name evidence="1" type="ORF">FRZ00_26610</name>
</gene>
<dbReference type="InterPro" id="IPR010179">
    <property type="entry name" value="CRISPR-assoc_prot_Cse3"/>
</dbReference>
<reference evidence="1 2" key="1">
    <citation type="journal article" date="2019" name="Microb. Cell Fact.">
        <title>Exploring novel herbicidin analogues by transcriptional regulator overexpression and MS/MS molecular networking.</title>
        <authorList>
            <person name="Shi Y."/>
            <person name="Gu R."/>
            <person name="Li Y."/>
            <person name="Wang X."/>
            <person name="Ren W."/>
            <person name="Li X."/>
            <person name="Wang L."/>
            <person name="Xie Y."/>
            <person name="Hong B."/>
        </authorList>
    </citation>
    <scope>NUCLEOTIDE SEQUENCE [LARGE SCALE GENOMIC DNA]</scope>
    <source>
        <strain evidence="1 2">US-43</strain>
    </source>
</reference>
<dbReference type="Proteomes" id="UP000327000">
    <property type="component" value="Unassembled WGS sequence"/>
</dbReference>
<proteinExistence type="predicted"/>
<dbReference type="NCBIfam" id="TIGR01907">
    <property type="entry name" value="casE_Cse3"/>
    <property type="match status" value="1"/>
</dbReference>
<dbReference type="SMART" id="SM01101">
    <property type="entry name" value="CRISPR_assoc"/>
    <property type="match status" value="1"/>
</dbReference>
<keyword evidence="2" id="KW-1185">Reference proteome</keyword>
<evidence type="ECO:0000313" key="2">
    <source>
        <dbReference type="Proteomes" id="UP000327000"/>
    </source>
</evidence>